<dbReference type="Pfam" id="PF00534">
    <property type="entry name" value="Glycos_transf_1"/>
    <property type="match status" value="1"/>
</dbReference>
<sequence length="385" mass="43853">MNANPDLSGEKKLKIIQVVNVRWFNATAWYALFLSKLLKEAGHDVLVIGLKDTDSFRQAEKFGLKPISLDLNSSNPFKIFSTFFRLKKLIQTFQPDVINCHRGEGFVLFGLLKKILNSFVLIRTRGDQRLPKNNWINRILHVRVSDAVIATNQYMATHFLKEIKVSPENLYTIFGGVDNSKFYPALEYREEIRRRLGYKNSDFVLGLLGRFDLVKGQKELIKAVSLLHKKGLKQVKLLLLGFSTTLKEEEVRAWIKEEALEESVIITGKVDKINEYLQALDLGVVPSLWSETIARAALELMSVGIPTIGTTVGVMPDIFPHSALIPPNNIEKLAELIQKSMENKQFLTQIKEAEEIIIKKLSMESFLNTTLIIYYKALDNLHAKH</sequence>
<dbReference type="Pfam" id="PF13439">
    <property type="entry name" value="Glyco_transf_4"/>
    <property type="match status" value="1"/>
</dbReference>
<evidence type="ECO:0000259" key="2">
    <source>
        <dbReference type="Pfam" id="PF13439"/>
    </source>
</evidence>
<dbReference type="PANTHER" id="PTHR12526:SF630">
    <property type="entry name" value="GLYCOSYLTRANSFERASE"/>
    <property type="match status" value="1"/>
</dbReference>
<keyword evidence="3" id="KW-0808">Transferase</keyword>
<dbReference type="EMBL" id="FRDI01000003">
    <property type="protein sequence ID" value="SHN56114.1"/>
    <property type="molecule type" value="Genomic_DNA"/>
</dbReference>
<name>A0A1M7SCD5_9BACT</name>
<dbReference type="Gene3D" id="3.40.50.2000">
    <property type="entry name" value="Glycogen Phosphorylase B"/>
    <property type="match status" value="2"/>
</dbReference>
<protein>
    <submittedName>
        <fullName evidence="3">Glycosyltransferase involved in cell wall bisynthesis</fullName>
    </submittedName>
</protein>
<dbReference type="STRING" id="1121455.SAMN02745728_00752"/>
<feature type="domain" description="Glycosyl transferase family 1" evidence="1">
    <location>
        <begin position="189"/>
        <end position="353"/>
    </location>
</feature>
<dbReference type="Proteomes" id="UP000186469">
    <property type="component" value="Unassembled WGS sequence"/>
</dbReference>
<dbReference type="PANTHER" id="PTHR12526">
    <property type="entry name" value="GLYCOSYLTRANSFERASE"/>
    <property type="match status" value="1"/>
</dbReference>
<reference evidence="3 4" key="1">
    <citation type="submission" date="2016-12" db="EMBL/GenBank/DDBJ databases">
        <authorList>
            <person name="Song W.-J."/>
            <person name="Kurnit D.M."/>
        </authorList>
    </citation>
    <scope>NUCLEOTIDE SEQUENCE [LARGE SCALE GENOMIC DNA]</scope>
    <source>
        <strain evidence="3 4">DSM 11393</strain>
    </source>
</reference>
<evidence type="ECO:0000313" key="3">
    <source>
        <dbReference type="EMBL" id="SHN56114.1"/>
    </source>
</evidence>
<dbReference type="SUPFAM" id="SSF53756">
    <property type="entry name" value="UDP-Glycosyltransferase/glycogen phosphorylase"/>
    <property type="match status" value="1"/>
</dbReference>
<evidence type="ECO:0000313" key="4">
    <source>
        <dbReference type="Proteomes" id="UP000186469"/>
    </source>
</evidence>
<dbReference type="InterPro" id="IPR001296">
    <property type="entry name" value="Glyco_trans_1"/>
</dbReference>
<proteinExistence type="predicted"/>
<dbReference type="InterPro" id="IPR028098">
    <property type="entry name" value="Glyco_trans_4-like_N"/>
</dbReference>
<gene>
    <name evidence="3" type="ORF">SAMN02745728_00752</name>
</gene>
<keyword evidence="4" id="KW-1185">Reference proteome</keyword>
<dbReference type="AlphaFoldDB" id="A0A1M7SCD5"/>
<accession>A0A1M7SCD5</accession>
<organism evidence="3 4">
    <name type="scientific">Desulfovibrio litoralis DSM 11393</name>
    <dbReference type="NCBI Taxonomy" id="1121455"/>
    <lineage>
        <taxon>Bacteria</taxon>
        <taxon>Pseudomonadati</taxon>
        <taxon>Thermodesulfobacteriota</taxon>
        <taxon>Desulfovibrionia</taxon>
        <taxon>Desulfovibrionales</taxon>
        <taxon>Desulfovibrionaceae</taxon>
        <taxon>Desulfovibrio</taxon>
    </lineage>
</organism>
<dbReference type="GO" id="GO:0016757">
    <property type="term" value="F:glycosyltransferase activity"/>
    <property type="evidence" value="ECO:0007669"/>
    <property type="project" value="InterPro"/>
</dbReference>
<dbReference type="OrthoDB" id="9804196at2"/>
<evidence type="ECO:0000259" key="1">
    <source>
        <dbReference type="Pfam" id="PF00534"/>
    </source>
</evidence>
<feature type="domain" description="Glycosyltransferase subfamily 4-like N-terminal" evidence="2">
    <location>
        <begin position="29"/>
        <end position="179"/>
    </location>
</feature>